<dbReference type="InterPro" id="IPR011990">
    <property type="entry name" value="TPR-like_helical_dom_sf"/>
</dbReference>
<feature type="transmembrane region" description="Helical" evidence="7">
    <location>
        <begin position="394"/>
        <end position="418"/>
    </location>
</feature>
<dbReference type="CDD" id="cd14014">
    <property type="entry name" value="STKc_PknB_like"/>
    <property type="match status" value="1"/>
</dbReference>
<keyword evidence="4 5" id="KW-0067">ATP-binding</keyword>
<evidence type="ECO:0000256" key="5">
    <source>
        <dbReference type="PROSITE-ProRule" id="PRU10141"/>
    </source>
</evidence>
<dbReference type="Pfam" id="PF00069">
    <property type="entry name" value="Pkinase"/>
    <property type="match status" value="1"/>
</dbReference>
<evidence type="ECO:0000256" key="1">
    <source>
        <dbReference type="ARBA" id="ARBA00022679"/>
    </source>
</evidence>
<evidence type="ECO:0000259" key="8">
    <source>
        <dbReference type="PROSITE" id="PS50011"/>
    </source>
</evidence>
<proteinExistence type="predicted"/>
<dbReference type="Pfam" id="PF13424">
    <property type="entry name" value="TPR_12"/>
    <property type="match status" value="4"/>
</dbReference>
<name>A0A7Y2E8V5_UNCEI</name>
<dbReference type="Gene3D" id="1.10.510.10">
    <property type="entry name" value="Transferase(Phosphotransferase) domain 1"/>
    <property type="match status" value="1"/>
</dbReference>
<keyword evidence="9" id="KW-0723">Serine/threonine-protein kinase</keyword>
<keyword evidence="2 5" id="KW-0547">Nucleotide-binding</keyword>
<dbReference type="Gene3D" id="3.30.200.20">
    <property type="entry name" value="Phosphorylase Kinase, domain 1"/>
    <property type="match status" value="1"/>
</dbReference>
<evidence type="ECO:0000256" key="7">
    <source>
        <dbReference type="SAM" id="Phobius"/>
    </source>
</evidence>
<dbReference type="SMART" id="SM00028">
    <property type="entry name" value="TPR"/>
    <property type="match status" value="6"/>
</dbReference>
<evidence type="ECO:0000256" key="2">
    <source>
        <dbReference type="ARBA" id="ARBA00022741"/>
    </source>
</evidence>
<dbReference type="PROSITE" id="PS00107">
    <property type="entry name" value="PROTEIN_KINASE_ATP"/>
    <property type="match status" value="1"/>
</dbReference>
<dbReference type="EMBL" id="JABDJR010000461">
    <property type="protein sequence ID" value="NNF07368.1"/>
    <property type="molecule type" value="Genomic_DNA"/>
</dbReference>
<dbReference type="GO" id="GO:0004674">
    <property type="term" value="F:protein serine/threonine kinase activity"/>
    <property type="evidence" value="ECO:0007669"/>
    <property type="project" value="UniProtKB-KW"/>
</dbReference>
<protein>
    <submittedName>
        <fullName evidence="9">Serine/threonine protein kinase</fullName>
    </submittedName>
</protein>
<dbReference type="SUPFAM" id="SSF48452">
    <property type="entry name" value="TPR-like"/>
    <property type="match status" value="1"/>
</dbReference>
<keyword evidence="7" id="KW-1133">Transmembrane helix</keyword>
<evidence type="ECO:0000313" key="9">
    <source>
        <dbReference type="EMBL" id="NNF07368.1"/>
    </source>
</evidence>
<sequence length="926" mass="102470">MPLPPEKWQRVREIFEEALKLDPPKRKAFVDESCKHDPELLPEVQSLLTAYQEEDSLVKDVVSEAAGKVTGPLRVGTALGPYRIAKLIGEGGMGAVYLAERDDDAFHKRVAIKVVRGGLDSPKIVQRFMAERRILATLDHPNIASVLDGGSTEDGLPYLVMEYVQGETIDRFCASQDLNLRDRVKLLRSVCRAVEHAHQQLIVHRDLKPANVLVTDPGEPKLLDFGIAKLLDESDGSMHTATEARLLTPEYASPEQIRGNPVTTATDVHALGILLYELLTGRHPFRRGTETPREIEAAVLDRDPEPPSTSVTREVPGQHEHPIPRLNPLELRKELSGDLDNIVLKSLAKEPERRYASAAALGDDLDRYLDNRPVAARPDTFAYRTRKFLRRNPIGVAIAGAFLVTIVSAAVISTRAYLRAESMRVEAETQRDRLKEINSFMGSVFQAASPEKRQSPEEISARDILDTAAAKIETELKDRPEVAVAVQTEIGRRYNDLGFFEKSQEYLEQAVAGYTQLEKLDTPEALTAQVYLADAFHDQAKYDEAVAVLVRACDLAKDLGPDHFDIKSSALRMLSRVYLDQGDREKAAPLLEELLVELDQEPIRSLPGVLEDRADTANDLGLLRVRQARYEEAEPLLRLAIELRTQLRGEDHSETGEMWANLAYALNRAGDYEEALVSARRALAIHVATLGEDHLETANSRINLADALVNLGELEEAESHYPLVLEAYSKSYGEDHPRIGTVYNNMALALLNGGAPEEAIPKFEEAARIYGLAFGDEHAWTAIARHNIVRALRGAKRLDEAEQAGRANLAVRKKIFEGDHPDIVRSLTLLSAILRDQDAAVKAELLAREAVVIGERSLPPNSPVRLSASRELSTCMAKLGLYDEAEAILVAAHTMSDSARGGDDKLTVSIAEQLAKLREKESDLAP</sequence>
<evidence type="ECO:0000313" key="10">
    <source>
        <dbReference type="Proteomes" id="UP000547674"/>
    </source>
</evidence>
<dbReference type="SUPFAM" id="SSF56112">
    <property type="entry name" value="Protein kinase-like (PK-like)"/>
    <property type="match status" value="1"/>
</dbReference>
<dbReference type="PANTHER" id="PTHR43289:SF34">
    <property type="entry name" value="SERINE_THREONINE-PROTEIN KINASE YBDM-RELATED"/>
    <property type="match status" value="1"/>
</dbReference>
<dbReference type="AlphaFoldDB" id="A0A7Y2E8V5"/>
<feature type="binding site" evidence="5">
    <location>
        <position position="113"/>
    </location>
    <ligand>
        <name>ATP</name>
        <dbReference type="ChEBI" id="CHEBI:30616"/>
    </ligand>
</feature>
<dbReference type="Proteomes" id="UP000547674">
    <property type="component" value="Unassembled WGS sequence"/>
</dbReference>
<dbReference type="Gene3D" id="1.25.40.10">
    <property type="entry name" value="Tetratricopeptide repeat domain"/>
    <property type="match status" value="3"/>
</dbReference>
<feature type="region of interest" description="Disordered" evidence="6">
    <location>
        <begin position="302"/>
        <end position="324"/>
    </location>
</feature>
<keyword evidence="7" id="KW-0812">Transmembrane</keyword>
<accession>A0A7Y2E8V5</accession>
<dbReference type="PROSITE" id="PS00108">
    <property type="entry name" value="PROTEIN_KINASE_ST"/>
    <property type="match status" value="1"/>
</dbReference>
<evidence type="ECO:0000256" key="6">
    <source>
        <dbReference type="SAM" id="MobiDB-lite"/>
    </source>
</evidence>
<dbReference type="InterPro" id="IPR019734">
    <property type="entry name" value="TPR_rpt"/>
</dbReference>
<dbReference type="InterPro" id="IPR011009">
    <property type="entry name" value="Kinase-like_dom_sf"/>
</dbReference>
<organism evidence="9 10">
    <name type="scientific">Eiseniibacteriota bacterium</name>
    <dbReference type="NCBI Taxonomy" id="2212470"/>
    <lineage>
        <taxon>Bacteria</taxon>
        <taxon>Candidatus Eiseniibacteriota</taxon>
    </lineage>
</organism>
<keyword evidence="3 9" id="KW-0418">Kinase</keyword>
<dbReference type="InterPro" id="IPR000719">
    <property type="entry name" value="Prot_kinase_dom"/>
</dbReference>
<dbReference type="InterPro" id="IPR008271">
    <property type="entry name" value="Ser/Thr_kinase_AS"/>
</dbReference>
<comment type="caution">
    <text evidence="9">The sequence shown here is derived from an EMBL/GenBank/DDBJ whole genome shotgun (WGS) entry which is preliminary data.</text>
</comment>
<dbReference type="GO" id="GO:0005524">
    <property type="term" value="F:ATP binding"/>
    <property type="evidence" value="ECO:0007669"/>
    <property type="project" value="UniProtKB-UniRule"/>
</dbReference>
<dbReference type="PROSITE" id="PS50011">
    <property type="entry name" value="PROTEIN_KINASE_DOM"/>
    <property type="match status" value="1"/>
</dbReference>
<dbReference type="SUPFAM" id="SSF81901">
    <property type="entry name" value="HCP-like"/>
    <property type="match status" value="1"/>
</dbReference>
<dbReference type="PANTHER" id="PTHR43289">
    <property type="entry name" value="MITOGEN-ACTIVATED PROTEIN KINASE KINASE KINASE 20-RELATED"/>
    <property type="match status" value="1"/>
</dbReference>
<reference evidence="9 10" key="1">
    <citation type="submission" date="2020-03" db="EMBL/GenBank/DDBJ databases">
        <title>Metabolic flexibility allows generalist bacteria to become dominant in a frequently disturbed ecosystem.</title>
        <authorList>
            <person name="Chen Y.-J."/>
            <person name="Leung P.M."/>
            <person name="Bay S.K."/>
            <person name="Hugenholtz P."/>
            <person name="Kessler A.J."/>
            <person name="Shelley G."/>
            <person name="Waite D.W."/>
            <person name="Cook P.L."/>
            <person name="Greening C."/>
        </authorList>
    </citation>
    <scope>NUCLEOTIDE SEQUENCE [LARGE SCALE GENOMIC DNA]</scope>
    <source>
        <strain evidence="9">SS_bin_28</strain>
    </source>
</reference>
<evidence type="ECO:0000256" key="3">
    <source>
        <dbReference type="ARBA" id="ARBA00022777"/>
    </source>
</evidence>
<feature type="domain" description="Protein kinase" evidence="8">
    <location>
        <begin position="82"/>
        <end position="369"/>
    </location>
</feature>
<gene>
    <name evidence="9" type="ORF">HKN21_11455</name>
</gene>
<dbReference type="SMART" id="SM00220">
    <property type="entry name" value="S_TKc"/>
    <property type="match status" value="1"/>
</dbReference>
<dbReference type="InterPro" id="IPR017441">
    <property type="entry name" value="Protein_kinase_ATP_BS"/>
</dbReference>
<keyword evidence="7" id="KW-0472">Membrane</keyword>
<keyword evidence="1" id="KW-0808">Transferase</keyword>
<evidence type="ECO:0000256" key="4">
    <source>
        <dbReference type="ARBA" id="ARBA00022840"/>
    </source>
</evidence>
<dbReference type="Pfam" id="PF13176">
    <property type="entry name" value="TPR_7"/>
    <property type="match status" value="1"/>
</dbReference>